<evidence type="ECO:0008006" key="6">
    <source>
        <dbReference type="Google" id="ProtNLM"/>
    </source>
</evidence>
<dbReference type="Gene3D" id="3.40.190.10">
    <property type="entry name" value="Periplasmic binding protein-like II"/>
    <property type="match status" value="2"/>
</dbReference>
<feature type="chain" id="PRO_5045455400" description="PBP domain-containing protein" evidence="3">
    <location>
        <begin position="23"/>
        <end position="860"/>
    </location>
</feature>
<feature type="region of interest" description="Disordered" evidence="1">
    <location>
        <begin position="773"/>
        <end position="812"/>
    </location>
</feature>
<dbReference type="RefSeq" id="WP_380550879.1">
    <property type="nucleotide sequence ID" value="NZ_JBHEZY010000003.1"/>
</dbReference>
<keyword evidence="2" id="KW-1133">Transmembrane helix</keyword>
<dbReference type="Proteomes" id="UP001592530">
    <property type="component" value="Unassembled WGS sequence"/>
</dbReference>
<accession>A0ABV6WXX6</accession>
<protein>
    <recommendedName>
        <fullName evidence="6">PBP domain-containing protein</fullName>
    </recommendedName>
</protein>
<keyword evidence="2" id="KW-0472">Membrane</keyword>
<dbReference type="SUPFAM" id="SSF53850">
    <property type="entry name" value="Periplasmic binding protein-like II"/>
    <property type="match status" value="1"/>
</dbReference>
<reference evidence="4 5" key="1">
    <citation type="submission" date="2024-09" db="EMBL/GenBank/DDBJ databases">
        <authorList>
            <person name="Lee S.D."/>
        </authorList>
    </citation>
    <scope>NUCLEOTIDE SEQUENCE [LARGE SCALE GENOMIC DNA]</scope>
    <source>
        <strain evidence="4 5">N1-3</strain>
    </source>
</reference>
<feature type="compositionally biased region" description="Low complexity" evidence="1">
    <location>
        <begin position="61"/>
        <end position="86"/>
    </location>
</feature>
<evidence type="ECO:0000313" key="4">
    <source>
        <dbReference type="EMBL" id="MFC1430894.1"/>
    </source>
</evidence>
<comment type="caution">
    <text evidence="4">The sequence shown here is derived from an EMBL/GenBank/DDBJ whole genome shotgun (WGS) entry which is preliminary data.</text>
</comment>
<sequence>MPIPSRALRTALGATLLVAVTAGILSSGQHQDPAAVAAGSPTARPSVQVDPVTGSPVGIDPTGPVAPGSSSAAPGGAATPSATATATAVATLPGRPTPAKPTGSDLDPVTVHGYGDFTGLAVTVHQTTDLVDQSVNVTWTGGQQTLPMPGTFGQNYLQLMECWGDAAAGPDRTQCQYGSYNGDNRGGAYVGTRQLNYASLVDPKETIKQAKGQTGNVYVPFHSVRGTVDSNGTSTAFDLSSTNEVPFAPTRTDGTGQAYFETETNEEAPGLGCGAVPDNLRTTPKEGRKCWLVIVPRGLTEVDGSIPLGDKLVSSPLSASNWANRLVVPLHYSPLGYACPINAADLHTYGTEMAKEAMIRWAPVLCQNTGSNFRYTKVDDNIARAKLNAGDDPGLVFVSDPTPTGQVAPGRTPVYAPIGLSGVTIAFDIESQSSGRAPTDVQERNGRRITQLNLTPRLVAKLLTQSYRYGTDYQDPDPVLAHNALDLTTDQDFLQYNPQFKALYFGSRIYDIEVPLGQSDVARRLWAWVEADPDARAFLSGKKDTWGMQVNPNYRVPKAMSLPRDDFPKSDPYCVPYPADSSGKIPKLCTLDAHPYANDMHDSARSASRGDNLSHTVWDNTVVPPAFTKGAAQAAGLRGILAVTDTPTAIRYGLDTASLLNGAGRFVAPSTASMLAGAAAMTTVKGSTAQTLAPTAKGRTVYPLTMLTYAATAPASLPRSEAEQYASLIDYAVGRGQTLGFDSGKLSLGYVPLPQKLRTQALAAAKTMVANSMKPPVKAKPTHAAPSSDGGHDSAPAPTATPARQVVTVAPTAPSSARIVRTAATPVGAAHYLLVGLLGAGAAAALAGPLLPRYLRRKRR</sequence>
<feature type="signal peptide" evidence="3">
    <location>
        <begin position="1"/>
        <end position="22"/>
    </location>
</feature>
<organism evidence="4 5">
    <name type="scientific">Streptacidiphilus alkalitolerans</name>
    <dbReference type="NCBI Taxonomy" id="3342712"/>
    <lineage>
        <taxon>Bacteria</taxon>
        <taxon>Bacillati</taxon>
        <taxon>Actinomycetota</taxon>
        <taxon>Actinomycetes</taxon>
        <taxon>Kitasatosporales</taxon>
        <taxon>Streptomycetaceae</taxon>
        <taxon>Streptacidiphilus</taxon>
    </lineage>
</organism>
<keyword evidence="3" id="KW-0732">Signal</keyword>
<name>A0ABV6WXX6_9ACTN</name>
<dbReference type="EMBL" id="JBHEZY010000003">
    <property type="protein sequence ID" value="MFC1430894.1"/>
    <property type="molecule type" value="Genomic_DNA"/>
</dbReference>
<evidence type="ECO:0000256" key="2">
    <source>
        <dbReference type="SAM" id="Phobius"/>
    </source>
</evidence>
<evidence type="ECO:0000256" key="1">
    <source>
        <dbReference type="SAM" id="MobiDB-lite"/>
    </source>
</evidence>
<gene>
    <name evidence="4" type="ORF">ACEZDB_09510</name>
</gene>
<evidence type="ECO:0000313" key="5">
    <source>
        <dbReference type="Proteomes" id="UP001592530"/>
    </source>
</evidence>
<proteinExistence type="predicted"/>
<feature type="transmembrane region" description="Helical" evidence="2">
    <location>
        <begin position="829"/>
        <end position="851"/>
    </location>
</feature>
<keyword evidence="2" id="KW-0812">Transmembrane</keyword>
<feature type="region of interest" description="Disordered" evidence="1">
    <location>
        <begin position="32"/>
        <end position="86"/>
    </location>
</feature>
<evidence type="ECO:0000256" key="3">
    <source>
        <dbReference type="SAM" id="SignalP"/>
    </source>
</evidence>